<dbReference type="PROSITE" id="PS00383">
    <property type="entry name" value="TYR_PHOSPHATASE_1"/>
    <property type="match status" value="1"/>
</dbReference>
<gene>
    <name evidence="2" type="ORF">SD72_08385</name>
</gene>
<evidence type="ECO:0000313" key="3">
    <source>
        <dbReference type="Proteomes" id="UP000032120"/>
    </source>
</evidence>
<dbReference type="PANTHER" id="PTHR31126">
    <property type="entry name" value="TYROSINE-PROTEIN PHOSPHATASE"/>
    <property type="match status" value="1"/>
</dbReference>
<dbReference type="InterPro" id="IPR029021">
    <property type="entry name" value="Prot-tyrosine_phosphatase-like"/>
</dbReference>
<dbReference type="GO" id="GO:0004721">
    <property type="term" value="F:phosphoprotein phosphatase activity"/>
    <property type="evidence" value="ECO:0007669"/>
    <property type="project" value="InterPro"/>
</dbReference>
<dbReference type="RefSeq" id="WP_042543995.1">
    <property type="nucleotide sequence ID" value="NZ_JXSQ01000009.1"/>
</dbReference>
<dbReference type="Proteomes" id="UP000032120">
    <property type="component" value="Unassembled WGS sequence"/>
</dbReference>
<comment type="caution">
    <text evidence="2">The sequence shown here is derived from an EMBL/GenBank/DDBJ whole genome shotgun (WGS) entry which is preliminary data.</text>
</comment>
<keyword evidence="3" id="KW-1185">Reference proteome</keyword>
<dbReference type="EMBL" id="JXSQ01000009">
    <property type="protein sequence ID" value="KIP52568.1"/>
    <property type="molecule type" value="Genomic_DNA"/>
</dbReference>
<accession>A0A0D0ISY8</accession>
<dbReference type="Gene3D" id="3.90.190.10">
    <property type="entry name" value="Protein tyrosine phosphatase superfamily"/>
    <property type="match status" value="1"/>
</dbReference>
<protein>
    <recommendedName>
        <fullName evidence="4">Protein tyrosine phosphatase</fullName>
    </recommendedName>
</protein>
<evidence type="ECO:0008006" key="4">
    <source>
        <dbReference type="Google" id="ProtNLM"/>
    </source>
</evidence>
<sequence length="283" mass="30222">MTELSDRRVHLATVPNFRSLGGLPVAGGTVAHGTIFRSATLGALSEEDSATLIDLGIRRVADLRTAGERKSAPDVLPDAIVGVSFDVLGDQPNSIAASLAHIGMPGDRGQRELSPEKAAEVVRGITETIGGGRGIALLQDSYRHFVTADSALLAYREFYSALTEEGDYAPTLFHCSAGKDRTGWAAASFLALLGADEATIVADYLLTNTDILPMIEPMLARAEAHGIDPDVLRPVLTVQPEMLEAAFDAMRASYGTIEEYFTRGLGLDAHRLEVLRDRFVSAG</sequence>
<proteinExistence type="inferred from homology"/>
<comment type="similarity">
    <text evidence="1">Belongs to the protein-tyrosine phosphatase family.</text>
</comment>
<dbReference type="OrthoDB" id="1188001at2"/>
<dbReference type="PANTHER" id="PTHR31126:SF1">
    <property type="entry name" value="TYROSINE SPECIFIC PROTEIN PHOSPHATASES DOMAIN-CONTAINING PROTEIN"/>
    <property type="match status" value="1"/>
</dbReference>
<dbReference type="AlphaFoldDB" id="A0A0D0ISY8"/>
<reference evidence="2 3" key="1">
    <citation type="submission" date="2015-01" db="EMBL/GenBank/DDBJ databases">
        <title>Draft genome sequence of Leucobacter komagatae strain VKM ST2845.</title>
        <authorList>
            <person name="Karlyshev A.V."/>
            <person name="Kudryashova E.B."/>
        </authorList>
    </citation>
    <scope>NUCLEOTIDE SEQUENCE [LARGE SCALE GENOMIC DNA]</scope>
    <source>
        <strain evidence="2 3">VKM ST2845</strain>
    </source>
</reference>
<organism evidence="2 3">
    <name type="scientific">Leucobacter komagatae</name>
    <dbReference type="NCBI Taxonomy" id="55969"/>
    <lineage>
        <taxon>Bacteria</taxon>
        <taxon>Bacillati</taxon>
        <taxon>Actinomycetota</taxon>
        <taxon>Actinomycetes</taxon>
        <taxon>Micrococcales</taxon>
        <taxon>Microbacteriaceae</taxon>
        <taxon>Leucobacter</taxon>
    </lineage>
</organism>
<dbReference type="SUPFAM" id="SSF52799">
    <property type="entry name" value="(Phosphotyrosine protein) phosphatases II"/>
    <property type="match status" value="1"/>
</dbReference>
<evidence type="ECO:0000313" key="2">
    <source>
        <dbReference type="EMBL" id="KIP52568.1"/>
    </source>
</evidence>
<dbReference type="InterPro" id="IPR026893">
    <property type="entry name" value="Tyr/Ser_Pase_IphP-type"/>
</dbReference>
<dbReference type="InterPro" id="IPR016130">
    <property type="entry name" value="Tyr_Pase_AS"/>
</dbReference>
<name>A0A0D0ISY8_9MICO</name>
<evidence type="ECO:0000256" key="1">
    <source>
        <dbReference type="ARBA" id="ARBA00009580"/>
    </source>
</evidence>
<dbReference type="Pfam" id="PF13350">
    <property type="entry name" value="Y_phosphatase3"/>
    <property type="match status" value="1"/>
</dbReference>